<dbReference type="Proteomes" id="UP000807504">
    <property type="component" value="Unassembled WGS sequence"/>
</dbReference>
<accession>A0A8T0E863</accession>
<evidence type="ECO:0000313" key="2">
    <source>
        <dbReference type="Proteomes" id="UP000807504"/>
    </source>
</evidence>
<comment type="caution">
    <text evidence="1">The sequence shown here is derived from an EMBL/GenBank/DDBJ whole genome shotgun (WGS) entry which is preliminary data.</text>
</comment>
<dbReference type="AlphaFoldDB" id="A0A8T0E863"/>
<sequence>MQALNCQRVTYTAQRNGMSVTFNTSKKYERHQRYKNGTLKQEGDNKGEMKLRLNEYEVKPTEATSGGCDKYLAMFSAITSIA</sequence>
<reference evidence="1" key="2">
    <citation type="submission" date="2020-06" db="EMBL/GenBank/DDBJ databases">
        <authorList>
            <person name="Sheffer M."/>
        </authorList>
    </citation>
    <scope>NUCLEOTIDE SEQUENCE</scope>
</reference>
<gene>
    <name evidence="1" type="ORF">HNY73_020522</name>
</gene>
<organism evidence="1 2">
    <name type="scientific">Argiope bruennichi</name>
    <name type="common">Wasp spider</name>
    <name type="synonym">Aranea bruennichi</name>
    <dbReference type="NCBI Taxonomy" id="94029"/>
    <lineage>
        <taxon>Eukaryota</taxon>
        <taxon>Metazoa</taxon>
        <taxon>Ecdysozoa</taxon>
        <taxon>Arthropoda</taxon>
        <taxon>Chelicerata</taxon>
        <taxon>Arachnida</taxon>
        <taxon>Araneae</taxon>
        <taxon>Araneomorphae</taxon>
        <taxon>Entelegynae</taxon>
        <taxon>Araneoidea</taxon>
        <taxon>Araneidae</taxon>
        <taxon>Argiope</taxon>
    </lineage>
</organism>
<name>A0A8T0E863_ARGBR</name>
<evidence type="ECO:0000313" key="1">
    <source>
        <dbReference type="EMBL" id="KAF8767588.1"/>
    </source>
</evidence>
<keyword evidence="2" id="KW-1185">Reference proteome</keyword>
<proteinExistence type="predicted"/>
<reference evidence="1" key="1">
    <citation type="journal article" date="2020" name="bioRxiv">
        <title>Chromosome-level reference genome of the European wasp spider Argiope bruennichi: a resource for studies on range expansion and evolutionary adaptation.</title>
        <authorList>
            <person name="Sheffer M.M."/>
            <person name="Hoppe A."/>
            <person name="Krehenwinkel H."/>
            <person name="Uhl G."/>
            <person name="Kuss A.W."/>
            <person name="Jensen L."/>
            <person name="Jensen C."/>
            <person name="Gillespie R.G."/>
            <person name="Hoff K.J."/>
            <person name="Prost S."/>
        </authorList>
    </citation>
    <scope>NUCLEOTIDE SEQUENCE</scope>
</reference>
<protein>
    <submittedName>
        <fullName evidence="1">Uncharacterized protein</fullName>
    </submittedName>
</protein>
<dbReference type="EMBL" id="JABXBU010002230">
    <property type="protein sequence ID" value="KAF8767588.1"/>
    <property type="molecule type" value="Genomic_DNA"/>
</dbReference>